<dbReference type="AlphaFoldDB" id="A0A6H5HTA9"/>
<sequence>MSSLETCVARDDLNLRAASDSVWESHNGINHIQKSFLRYHDDCIIPDEGVAGEVPYNAAPRLVQMDCIGRSEELLYIVYFWFTSLRFGLKERQDVSQDADRQRQRSILIVHVRFKVLLIGKEIPASDCGGSTSEEEIPEEVIPRVVKRKAIPGDLSRRTRFTSGARETSFRTIAGLYCSPVIPHERFRVLAVCKYLVPTMGIIRQVKNLYELL</sequence>
<gene>
    <name evidence="1" type="ORF">NTEN_LOCUS23552</name>
</gene>
<dbReference type="EMBL" id="CADCXU010034694">
    <property type="protein sequence ID" value="CAB0019913.1"/>
    <property type="molecule type" value="Genomic_DNA"/>
</dbReference>
<accession>A0A6H5HTA9</accession>
<reference evidence="1 2" key="1">
    <citation type="submission" date="2020-02" db="EMBL/GenBank/DDBJ databases">
        <authorList>
            <person name="Ferguson B K."/>
        </authorList>
    </citation>
    <scope>NUCLEOTIDE SEQUENCE [LARGE SCALE GENOMIC DNA]</scope>
</reference>
<name>A0A6H5HTA9_9HEMI</name>
<evidence type="ECO:0000313" key="2">
    <source>
        <dbReference type="Proteomes" id="UP000479000"/>
    </source>
</evidence>
<organism evidence="1 2">
    <name type="scientific">Nesidiocoris tenuis</name>
    <dbReference type="NCBI Taxonomy" id="355587"/>
    <lineage>
        <taxon>Eukaryota</taxon>
        <taxon>Metazoa</taxon>
        <taxon>Ecdysozoa</taxon>
        <taxon>Arthropoda</taxon>
        <taxon>Hexapoda</taxon>
        <taxon>Insecta</taxon>
        <taxon>Pterygota</taxon>
        <taxon>Neoptera</taxon>
        <taxon>Paraneoptera</taxon>
        <taxon>Hemiptera</taxon>
        <taxon>Heteroptera</taxon>
        <taxon>Panheteroptera</taxon>
        <taxon>Cimicomorpha</taxon>
        <taxon>Miridae</taxon>
        <taxon>Dicyphina</taxon>
        <taxon>Nesidiocoris</taxon>
    </lineage>
</organism>
<proteinExistence type="predicted"/>
<evidence type="ECO:0000313" key="1">
    <source>
        <dbReference type="EMBL" id="CAB0019913.1"/>
    </source>
</evidence>
<protein>
    <submittedName>
        <fullName evidence="1">Uncharacterized protein</fullName>
    </submittedName>
</protein>
<keyword evidence="2" id="KW-1185">Reference proteome</keyword>
<dbReference type="Proteomes" id="UP000479000">
    <property type="component" value="Unassembled WGS sequence"/>
</dbReference>